<comment type="caution">
    <text evidence="2">The sequence shown here is derived from an EMBL/GenBank/DDBJ whole genome shotgun (WGS) entry which is preliminary data.</text>
</comment>
<feature type="transmembrane region" description="Helical" evidence="1">
    <location>
        <begin position="213"/>
        <end position="232"/>
    </location>
</feature>
<name>A0ABX3GD48_9BACL</name>
<feature type="transmembrane region" description="Helical" evidence="1">
    <location>
        <begin position="535"/>
        <end position="554"/>
    </location>
</feature>
<keyword evidence="3" id="KW-1185">Reference proteome</keyword>
<feature type="transmembrane region" description="Helical" evidence="1">
    <location>
        <begin position="185"/>
        <end position="204"/>
    </location>
</feature>
<dbReference type="EMBL" id="MPVP01000506">
    <property type="protein sequence ID" value="OMD03099.1"/>
    <property type="molecule type" value="Genomic_DNA"/>
</dbReference>
<protein>
    <recommendedName>
        <fullName evidence="4">DUF2142 domain-containing protein</fullName>
    </recommendedName>
</protein>
<keyword evidence="1" id="KW-1133">Transmembrane helix</keyword>
<evidence type="ECO:0000313" key="3">
    <source>
        <dbReference type="Proteomes" id="UP000187158"/>
    </source>
</evidence>
<feature type="transmembrane region" description="Helical" evidence="1">
    <location>
        <begin position="417"/>
        <end position="446"/>
    </location>
</feature>
<feature type="non-terminal residue" evidence="2">
    <location>
        <position position="1"/>
    </location>
</feature>
<feature type="transmembrane region" description="Helical" evidence="1">
    <location>
        <begin position="611"/>
        <end position="630"/>
    </location>
</feature>
<feature type="transmembrane region" description="Helical" evidence="1">
    <location>
        <begin position="311"/>
        <end position="331"/>
    </location>
</feature>
<keyword evidence="1" id="KW-0472">Membrane</keyword>
<dbReference type="Pfam" id="PF09913">
    <property type="entry name" value="DUF2142"/>
    <property type="match status" value="1"/>
</dbReference>
<accession>A0ABX3GD48</accession>
<feature type="transmembrane region" description="Helical" evidence="1">
    <location>
        <begin position="458"/>
        <end position="476"/>
    </location>
</feature>
<feature type="transmembrane region" description="Helical" evidence="1">
    <location>
        <begin position="575"/>
        <end position="596"/>
    </location>
</feature>
<keyword evidence="1" id="KW-0812">Transmembrane</keyword>
<feature type="transmembrane region" description="Helical" evidence="1">
    <location>
        <begin position="637"/>
        <end position="656"/>
    </location>
</feature>
<reference evidence="2 3" key="1">
    <citation type="submission" date="2016-11" db="EMBL/GenBank/DDBJ databases">
        <title>Paenibacillus species isolates.</title>
        <authorList>
            <person name="Beno S.M."/>
        </authorList>
    </citation>
    <scope>NUCLEOTIDE SEQUENCE [LARGE SCALE GENOMIC DNA]</scope>
    <source>
        <strain evidence="2 3">FSL H7-0433</strain>
    </source>
</reference>
<dbReference type="RefSeq" id="WP_076220773.1">
    <property type="nucleotide sequence ID" value="NZ_MPVP01000506.1"/>
</dbReference>
<evidence type="ECO:0000313" key="2">
    <source>
        <dbReference type="EMBL" id="OMD03099.1"/>
    </source>
</evidence>
<gene>
    <name evidence="2" type="ORF">BSO21_32120</name>
</gene>
<evidence type="ECO:0000256" key="1">
    <source>
        <dbReference type="SAM" id="Phobius"/>
    </source>
</evidence>
<dbReference type="InterPro" id="IPR018674">
    <property type="entry name" value="DUF2142_membrane"/>
</dbReference>
<organism evidence="2 3">
    <name type="scientific">Paenibacillus odorifer</name>
    <dbReference type="NCBI Taxonomy" id="189426"/>
    <lineage>
        <taxon>Bacteria</taxon>
        <taxon>Bacillati</taxon>
        <taxon>Bacillota</taxon>
        <taxon>Bacilli</taxon>
        <taxon>Bacillales</taxon>
        <taxon>Paenibacillaceae</taxon>
        <taxon>Paenibacillus</taxon>
    </lineage>
</organism>
<sequence length="664" mass="75399">TQKVLFAFFILISAIYFSNVIFENKDFFTKINQDKAMIISQEKTDDIIGEIQDEMTITQKFEVNGQANLEIKIPFGTFKRANTGELYFDLKENGQVIEHKIFDVSQLPDSQDISIEIPNSDNDSKKRLLEFEIKSKGLSGGNSVTLWRSNNQLGEFFINDQIQDGSIYFKLFASNTTAALTNGTFYLLLISFLLLFVVVTLLIFKFRGNVQKIFVILSLSIGLFFVVIFPPFEHLDELDHFYRAYEVSEGKFINQTVNGELGNYIPTSLISTVNKVRYVHYTGYQYNVVKDTFSMELNPQERVFHRNYASIYSPVLYIPQALGVLLGRIFNSPPIMMLYLGRLFNFLAYVITVFFSLKILPFKKNLLLVIALLPMTLIQATSLSADALMIGSSFLFISVVLNLGYNKKILEINTKDFWILTTVGMYMSISKPVYLPLLLLIFAIPYQKFGDKIKYTKKILIILVSSLLPMLIWNLLNLKNLAVPDVRGDTGISPSNQVHYVLTHPFRYIKTMFDTLISLGDSQFMGMLGKAVTNYGYSLSSSLVFGFIFLLLFTAILKSSDYERDSLTINVKGKLIFVVIIVGVIILTYTALYTGYTTVGNNLILGIQGRYFIPVSPLLFLIISSNNIVIKDKKIDIYVILSLCLLLFIVLLNYILKINGAIPF</sequence>
<feature type="transmembrane region" description="Helical" evidence="1">
    <location>
        <begin position="343"/>
        <end position="360"/>
    </location>
</feature>
<feature type="transmembrane region" description="Helical" evidence="1">
    <location>
        <begin position="366"/>
        <end position="383"/>
    </location>
</feature>
<evidence type="ECO:0008006" key="4">
    <source>
        <dbReference type="Google" id="ProtNLM"/>
    </source>
</evidence>
<dbReference type="Proteomes" id="UP000187158">
    <property type="component" value="Unassembled WGS sequence"/>
</dbReference>
<proteinExistence type="predicted"/>